<dbReference type="GeneID" id="108630689"/>
<evidence type="ECO:0000256" key="7">
    <source>
        <dbReference type="SAM" id="MobiDB-lite"/>
    </source>
</evidence>
<feature type="domain" description="RRM" evidence="8">
    <location>
        <begin position="13"/>
        <end position="81"/>
    </location>
</feature>
<dbReference type="PROSITE" id="PS50865">
    <property type="entry name" value="ZF_MYND_2"/>
    <property type="match status" value="1"/>
</dbReference>
<evidence type="ECO:0000259" key="8">
    <source>
        <dbReference type="PROSITE" id="PS50102"/>
    </source>
</evidence>
<dbReference type="Pfam" id="PF01753">
    <property type="entry name" value="zf-MYND"/>
    <property type="match status" value="1"/>
</dbReference>
<feature type="region of interest" description="Disordered" evidence="7">
    <location>
        <begin position="85"/>
        <end position="129"/>
    </location>
</feature>
<dbReference type="GO" id="GO:0005737">
    <property type="term" value="C:cytoplasm"/>
    <property type="evidence" value="ECO:0007669"/>
    <property type="project" value="UniProtKB-ARBA"/>
</dbReference>
<dbReference type="AlphaFoldDB" id="A0AAJ7JCL7"/>
<dbReference type="GO" id="GO:0003723">
    <property type="term" value="F:RNA binding"/>
    <property type="evidence" value="ECO:0007669"/>
    <property type="project" value="UniProtKB-UniRule"/>
</dbReference>
<feature type="region of interest" description="Disordered" evidence="7">
    <location>
        <begin position="602"/>
        <end position="636"/>
    </location>
</feature>
<organism evidence="11 12">
    <name type="scientific">Ceratina calcarata</name>
    <dbReference type="NCBI Taxonomy" id="156304"/>
    <lineage>
        <taxon>Eukaryota</taxon>
        <taxon>Metazoa</taxon>
        <taxon>Ecdysozoa</taxon>
        <taxon>Arthropoda</taxon>
        <taxon>Hexapoda</taxon>
        <taxon>Insecta</taxon>
        <taxon>Pterygota</taxon>
        <taxon>Neoptera</taxon>
        <taxon>Endopterygota</taxon>
        <taxon>Hymenoptera</taxon>
        <taxon>Apocrita</taxon>
        <taxon>Aculeata</taxon>
        <taxon>Apoidea</taxon>
        <taxon>Anthophila</taxon>
        <taxon>Apidae</taxon>
        <taxon>Ceratina</taxon>
        <taxon>Zadontomerus</taxon>
    </lineage>
</organism>
<evidence type="ECO:0000256" key="4">
    <source>
        <dbReference type="ARBA" id="ARBA00022884"/>
    </source>
</evidence>
<evidence type="ECO:0000256" key="6">
    <source>
        <dbReference type="PROSITE-ProRule" id="PRU00176"/>
    </source>
</evidence>
<dbReference type="RefSeq" id="XP_017889603.1">
    <property type="nucleotide sequence ID" value="XM_018034114.2"/>
</dbReference>
<dbReference type="SMART" id="SM00333">
    <property type="entry name" value="TUDOR"/>
    <property type="match status" value="2"/>
</dbReference>
<dbReference type="InterPro" id="IPR000504">
    <property type="entry name" value="RRM_dom"/>
</dbReference>
<dbReference type="Gene3D" id="6.10.140.2220">
    <property type="match status" value="1"/>
</dbReference>
<dbReference type="Pfam" id="PF00567">
    <property type="entry name" value="TUDOR"/>
    <property type="match status" value="2"/>
</dbReference>
<feature type="compositionally biased region" description="Polar residues" evidence="7">
    <location>
        <begin position="106"/>
        <end position="120"/>
    </location>
</feature>
<feature type="region of interest" description="Disordered" evidence="7">
    <location>
        <begin position="278"/>
        <end position="329"/>
    </location>
</feature>
<keyword evidence="1" id="KW-0479">Metal-binding</keyword>
<evidence type="ECO:0000259" key="10">
    <source>
        <dbReference type="PROSITE" id="PS50865"/>
    </source>
</evidence>
<dbReference type="Gene3D" id="2.30.30.140">
    <property type="match status" value="2"/>
</dbReference>
<feature type="compositionally biased region" description="Polar residues" evidence="7">
    <location>
        <begin position="354"/>
        <end position="365"/>
    </location>
</feature>
<feature type="domain" description="Tudor" evidence="9">
    <location>
        <begin position="900"/>
        <end position="958"/>
    </location>
</feature>
<proteinExistence type="predicted"/>
<accession>A0AAJ7JCL7</accession>
<feature type="compositionally biased region" description="Low complexity" evidence="7">
    <location>
        <begin position="619"/>
        <end position="628"/>
    </location>
</feature>
<dbReference type="Pfam" id="PF00076">
    <property type="entry name" value="RRM_1"/>
    <property type="match status" value="1"/>
</dbReference>
<evidence type="ECO:0000256" key="2">
    <source>
        <dbReference type="ARBA" id="ARBA00022771"/>
    </source>
</evidence>
<feature type="region of interest" description="Disordered" evidence="7">
    <location>
        <begin position="353"/>
        <end position="390"/>
    </location>
</feature>
<dbReference type="SUPFAM" id="SSF144232">
    <property type="entry name" value="HIT/MYND zinc finger-like"/>
    <property type="match status" value="1"/>
</dbReference>
<dbReference type="SMART" id="SM00360">
    <property type="entry name" value="RRM"/>
    <property type="match status" value="1"/>
</dbReference>
<feature type="compositionally biased region" description="Basic and acidic residues" evidence="7">
    <location>
        <begin position="280"/>
        <end position="294"/>
    </location>
</feature>
<dbReference type="PROSITE" id="PS50102">
    <property type="entry name" value="RRM"/>
    <property type="match status" value="1"/>
</dbReference>
<evidence type="ECO:0000313" key="12">
    <source>
        <dbReference type="RefSeq" id="XP_017889603.1"/>
    </source>
</evidence>
<dbReference type="KEGG" id="ccal:108630689"/>
<dbReference type="GO" id="GO:0008270">
    <property type="term" value="F:zinc ion binding"/>
    <property type="evidence" value="ECO:0007669"/>
    <property type="project" value="UniProtKB-KW"/>
</dbReference>
<feature type="compositionally biased region" description="Pro residues" evidence="7">
    <location>
        <begin position="609"/>
        <end position="618"/>
    </location>
</feature>
<evidence type="ECO:0000256" key="1">
    <source>
        <dbReference type="ARBA" id="ARBA00022723"/>
    </source>
</evidence>
<dbReference type="Gene3D" id="3.30.70.330">
    <property type="match status" value="1"/>
</dbReference>
<evidence type="ECO:0000256" key="5">
    <source>
        <dbReference type="PROSITE-ProRule" id="PRU00134"/>
    </source>
</evidence>
<dbReference type="SUPFAM" id="SSF54928">
    <property type="entry name" value="RNA-binding domain, RBD"/>
    <property type="match status" value="1"/>
</dbReference>
<protein>
    <submittedName>
        <fullName evidence="12">Uncharacterized protein LOC108630689 isoform X1</fullName>
    </submittedName>
</protein>
<evidence type="ECO:0000259" key="9">
    <source>
        <dbReference type="PROSITE" id="PS50304"/>
    </source>
</evidence>
<dbReference type="PANTHER" id="PTHR22948:SF76">
    <property type="entry name" value="FI20010P1-RELATED"/>
    <property type="match status" value="1"/>
</dbReference>
<evidence type="ECO:0000256" key="3">
    <source>
        <dbReference type="ARBA" id="ARBA00022833"/>
    </source>
</evidence>
<dbReference type="SUPFAM" id="SSF63748">
    <property type="entry name" value="Tudor/PWWP/MBT"/>
    <property type="match status" value="2"/>
</dbReference>
<feature type="compositionally biased region" description="Basic and acidic residues" evidence="7">
    <location>
        <begin position="368"/>
        <end position="390"/>
    </location>
</feature>
<name>A0AAJ7JCL7_9HYME</name>
<dbReference type="Proteomes" id="UP000694925">
    <property type="component" value="Unplaced"/>
</dbReference>
<reference evidence="12" key="1">
    <citation type="submission" date="2025-08" db="UniProtKB">
        <authorList>
            <consortium name="RefSeq"/>
        </authorList>
    </citation>
    <scope>IDENTIFICATION</scope>
    <source>
        <tissue evidence="12">Whole body</tissue>
    </source>
</reference>
<dbReference type="PANTHER" id="PTHR22948">
    <property type="entry name" value="TUDOR DOMAIN CONTAINING PROTEIN"/>
    <property type="match status" value="1"/>
</dbReference>
<dbReference type="Gene3D" id="2.40.50.90">
    <property type="match status" value="1"/>
</dbReference>
<feature type="domain" description="Tudor" evidence="9">
    <location>
        <begin position="698"/>
        <end position="756"/>
    </location>
</feature>
<feature type="compositionally biased region" description="Basic and acidic residues" evidence="7">
    <location>
        <begin position="96"/>
        <end position="105"/>
    </location>
</feature>
<dbReference type="CTD" id="42695"/>
<sequence length="1017" mass="113710">MAYKPNPTTNEEFTLYVTDIPFELNEDGLLEIFDHYGIVKGHFFRPRWAYVTYGSYVEAESAIRDLNNKVPLRLKVSFEKRTNGELGYNETSTPVSKREEHETSNRKNVVTPNKSMTPTMERTKPVDVRPHPGVLKQVAENGPGLLNGICSNADPYESTNALWTRGQLTVTPDGKRHVSLGRGYMLYEIPDSNPEIDHHINRVYEKRVFGLYEYGRDEMQGRVGNCKVCAKLTKFFCERCHTFYCSKICQQTDWPEHKDNCLQLPALVTSVQQFVPVEAESSKQEHSSGRKISDSHAPLRQPKKLIDALKRSNGCSGESGSKDPEGKSDIAAVGNNLRAKLAREQSMRIKNEIENTTIPEQTPSAKQPFDEGKDAAKDDGPKQSSRCEKKWEKMEEDISFARGPFLPNAKSETPTSIVGGGGESVNKLKSVVNTVAVGEIGVLEIHSKINNGTYGITFLPNNAIGDYARLLDDLPRKCAEAAQNSRNHKPTVGDLMCGLRSGTENDWLRGYALSSSEMAVLEEATVVSVDKTVACPSEYSDIRVFGASCEVITDAKHEFKENNQIEFKVTARTGEEEQGAVEIELCYEQQNTIKATVKPWIAPTASSSQPPPPPPPPSSSSSSSSPPSTDRNAVKKDLQKNTLEFAKLKSGDEVVISTYRSPVHYFVRSLDSEEIEYFHHVMRNVGICAQKSSSLTELPTIGQMVLARFIDDNFYRAIVTKIEEDKKITISYIDFGNSEVTDIKRLKTISDDLKLLRSCSSKIILKDVPTDVPLTKEADEYLNILATTDVRLVCKFDGVPSKDGVYLIQSNGETVNKRMIELLTPASKKVEDEKICYMSNELSAVPLGNVGDTVQVLTLYTINECYQYAMCPFDRDLMVHVYDVMPKMMAEYCEAKESYIPRDKELCLAAYLNGWYRAVCTVRNYTATSSSVFFIDFGNTEVVSHENIRLMPKDFIAPNAMANICNIVNVAPTVRGRYPREIEEKIGKLIVPDSTVRIKIVRFDSESGQFDVELPSV</sequence>
<gene>
    <name evidence="12" type="primary">LOC108630689</name>
</gene>
<dbReference type="InterPro" id="IPR002999">
    <property type="entry name" value="Tudor"/>
</dbReference>
<dbReference type="InterPro" id="IPR002893">
    <property type="entry name" value="Znf_MYND"/>
</dbReference>
<evidence type="ECO:0000313" key="11">
    <source>
        <dbReference type="Proteomes" id="UP000694925"/>
    </source>
</evidence>
<dbReference type="InterPro" id="IPR050621">
    <property type="entry name" value="Tudor_domain_containing"/>
</dbReference>
<dbReference type="InterPro" id="IPR035979">
    <property type="entry name" value="RBD_domain_sf"/>
</dbReference>
<dbReference type="PROSITE" id="PS50304">
    <property type="entry name" value="TUDOR"/>
    <property type="match status" value="2"/>
</dbReference>
<keyword evidence="4 6" id="KW-0694">RNA-binding</keyword>
<keyword evidence="2 5" id="KW-0863">Zinc-finger</keyword>
<keyword evidence="3" id="KW-0862">Zinc</keyword>
<dbReference type="InterPro" id="IPR035437">
    <property type="entry name" value="SNase_OB-fold_sf"/>
</dbReference>
<dbReference type="InterPro" id="IPR012677">
    <property type="entry name" value="Nucleotide-bd_a/b_plait_sf"/>
</dbReference>
<dbReference type="CDD" id="cd00590">
    <property type="entry name" value="RRM_SF"/>
    <property type="match status" value="1"/>
</dbReference>
<feature type="domain" description="MYND-type" evidence="10">
    <location>
        <begin position="226"/>
        <end position="261"/>
    </location>
</feature>
<keyword evidence="11" id="KW-1185">Reference proteome</keyword>